<dbReference type="InterPro" id="IPR038765">
    <property type="entry name" value="Papain-like_cys_pep_sf"/>
</dbReference>
<dbReference type="GO" id="GO:0008234">
    <property type="term" value="F:cysteine-type peptidase activity"/>
    <property type="evidence" value="ECO:0007669"/>
    <property type="project" value="InterPro"/>
</dbReference>
<dbReference type="Gene3D" id="3.90.70.10">
    <property type="entry name" value="Cysteine proteinases"/>
    <property type="match status" value="1"/>
</dbReference>
<evidence type="ECO:0000313" key="4">
    <source>
        <dbReference type="EMBL" id="KAA6373858.1"/>
    </source>
</evidence>
<dbReference type="PANTHER" id="PTHR12411">
    <property type="entry name" value="CYSTEINE PROTEASE FAMILY C1-RELATED"/>
    <property type="match status" value="1"/>
</dbReference>
<evidence type="ECO:0000256" key="2">
    <source>
        <dbReference type="SAM" id="Phobius"/>
    </source>
</evidence>
<feature type="transmembrane region" description="Helical" evidence="2">
    <location>
        <begin position="161"/>
        <end position="186"/>
    </location>
</feature>
<keyword evidence="2" id="KW-0472">Membrane</keyword>
<feature type="domain" description="Peptidase C1A papain C-terminal" evidence="3">
    <location>
        <begin position="4"/>
        <end position="139"/>
    </location>
</feature>
<dbReference type="EMBL" id="SNRW01012411">
    <property type="protein sequence ID" value="KAA6373858.1"/>
    <property type="molecule type" value="Genomic_DNA"/>
</dbReference>
<sequence length="214" mass="24329">CSTKLCSEAGIDKDRHTFYAQNIRYVGGFYGNCSEEAMIRELQQGPIEVSIYSDFNEFNNYKGGLFDYDYTHPQHSDHIVVLVGYGYDELRNPITGEKITQPFWKIKNSFGREWGENGFMRLIRGKNLLNIESEAEVADPYIIPGLYWPDVSKLKKKERSIITAVILLSVLTFVLLMSTVILGVYACRQIKTKTGYKSVVSSDGTYQAGQFESN</sequence>
<name>A0A5J4UTU1_9EUKA</name>
<evidence type="ECO:0000313" key="5">
    <source>
        <dbReference type="Proteomes" id="UP000324800"/>
    </source>
</evidence>
<dbReference type="SMART" id="SM00645">
    <property type="entry name" value="Pept_C1"/>
    <property type="match status" value="1"/>
</dbReference>
<proteinExistence type="inferred from homology"/>
<dbReference type="SUPFAM" id="SSF54001">
    <property type="entry name" value="Cysteine proteinases"/>
    <property type="match status" value="1"/>
</dbReference>
<dbReference type="OrthoDB" id="65740at2759"/>
<organism evidence="4 5">
    <name type="scientific">Streblomastix strix</name>
    <dbReference type="NCBI Taxonomy" id="222440"/>
    <lineage>
        <taxon>Eukaryota</taxon>
        <taxon>Metamonada</taxon>
        <taxon>Preaxostyla</taxon>
        <taxon>Oxymonadida</taxon>
        <taxon>Streblomastigidae</taxon>
        <taxon>Streblomastix</taxon>
    </lineage>
</organism>
<dbReference type="GO" id="GO:0006508">
    <property type="term" value="P:proteolysis"/>
    <property type="evidence" value="ECO:0007669"/>
    <property type="project" value="InterPro"/>
</dbReference>
<keyword evidence="2" id="KW-1133">Transmembrane helix</keyword>
<keyword evidence="2" id="KW-0812">Transmembrane</keyword>
<evidence type="ECO:0000256" key="1">
    <source>
        <dbReference type="ARBA" id="ARBA00008455"/>
    </source>
</evidence>
<reference evidence="4 5" key="1">
    <citation type="submission" date="2019-03" db="EMBL/GenBank/DDBJ databases">
        <title>Single cell metagenomics reveals metabolic interactions within the superorganism composed of flagellate Streblomastix strix and complex community of Bacteroidetes bacteria on its surface.</title>
        <authorList>
            <person name="Treitli S.C."/>
            <person name="Kolisko M."/>
            <person name="Husnik F."/>
            <person name="Keeling P."/>
            <person name="Hampl V."/>
        </authorList>
    </citation>
    <scope>NUCLEOTIDE SEQUENCE [LARGE SCALE GENOMIC DNA]</scope>
    <source>
        <strain evidence="4">ST1C</strain>
    </source>
</reference>
<dbReference type="AlphaFoldDB" id="A0A5J4UTU1"/>
<dbReference type="InterPro" id="IPR013128">
    <property type="entry name" value="Peptidase_C1A"/>
</dbReference>
<dbReference type="Pfam" id="PF00112">
    <property type="entry name" value="Peptidase_C1"/>
    <property type="match status" value="1"/>
</dbReference>
<dbReference type="Proteomes" id="UP000324800">
    <property type="component" value="Unassembled WGS sequence"/>
</dbReference>
<comment type="caution">
    <text evidence="4">The sequence shown here is derived from an EMBL/GenBank/DDBJ whole genome shotgun (WGS) entry which is preliminary data.</text>
</comment>
<accession>A0A5J4UTU1</accession>
<feature type="non-terminal residue" evidence="4">
    <location>
        <position position="1"/>
    </location>
</feature>
<dbReference type="InterPro" id="IPR000668">
    <property type="entry name" value="Peptidase_C1A_C"/>
</dbReference>
<protein>
    <recommendedName>
        <fullName evidence="3">Peptidase C1A papain C-terminal domain-containing protein</fullName>
    </recommendedName>
</protein>
<comment type="similarity">
    <text evidence="1">Belongs to the peptidase C1 family.</text>
</comment>
<gene>
    <name evidence="4" type="ORF">EZS28_030613</name>
</gene>
<evidence type="ECO:0000259" key="3">
    <source>
        <dbReference type="SMART" id="SM00645"/>
    </source>
</evidence>